<dbReference type="AlphaFoldDB" id="X0UUI0"/>
<dbReference type="InterPro" id="IPR038601">
    <property type="entry name" value="MttB-like_sf"/>
</dbReference>
<reference evidence="4" key="1">
    <citation type="journal article" date="2014" name="Front. Microbiol.">
        <title>High frequency of phylogenetically diverse reductive dehalogenase-homologous genes in deep subseafloor sedimentary metagenomes.</title>
        <authorList>
            <person name="Kawai M."/>
            <person name="Futagami T."/>
            <person name="Toyoda A."/>
            <person name="Takaki Y."/>
            <person name="Nishi S."/>
            <person name="Hori S."/>
            <person name="Arai W."/>
            <person name="Tsubouchi T."/>
            <person name="Morono Y."/>
            <person name="Uchiyama I."/>
            <person name="Ito T."/>
            <person name="Fujiyama A."/>
            <person name="Inagaki F."/>
            <person name="Takami H."/>
        </authorList>
    </citation>
    <scope>NUCLEOTIDE SEQUENCE</scope>
    <source>
        <strain evidence="4">Expedition CK06-06</strain>
    </source>
</reference>
<protein>
    <recommendedName>
        <fullName evidence="5">Trimethylamine methyltransferase</fullName>
    </recommendedName>
</protein>
<evidence type="ECO:0008006" key="5">
    <source>
        <dbReference type="Google" id="ProtNLM"/>
    </source>
</evidence>
<dbReference type="GO" id="GO:0008168">
    <property type="term" value="F:methyltransferase activity"/>
    <property type="evidence" value="ECO:0007669"/>
    <property type="project" value="UniProtKB-KW"/>
</dbReference>
<evidence type="ECO:0000313" key="4">
    <source>
        <dbReference type="EMBL" id="GAG09494.1"/>
    </source>
</evidence>
<dbReference type="InterPro" id="IPR010426">
    <property type="entry name" value="MTTB_MeTrfase"/>
</dbReference>
<evidence type="ECO:0000256" key="1">
    <source>
        <dbReference type="ARBA" id="ARBA00007137"/>
    </source>
</evidence>
<sequence>IVMADEIIDEVKHFFKGMAVNKETLALGIIDKEGPGGTFLQVEHTLKHFKEIWYPKLINRDTHDKWVRDGSRSLGEVLNERVKWILDNHKAEPLPDEVKGKIEKILEVAGKSQNFAQ</sequence>
<keyword evidence="2" id="KW-0489">Methyltransferase</keyword>
<name>X0UUI0_9ZZZZ</name>
<dbReference type="GO" id="GO:0032259">
    <property type="term" value="P:methylation"/>
    <property type="evidence" value="ECO:0007669"/>
    <property type="project" value="UniProtKB-KW"/>
</dbReference>
<comment type="similarity">
    <text evidence="1">Belongs to the trimethylamine methyltransferase family.</text>
</comment>
<proteinExistence type="inferred from homology"/>
<evidence type="ECO:0000256" key="3">
    <source>
        <dbReference type="ARBA" id="ARBA00022679"/>
    </source>
</evidence>
<dbReference type="EMBL" id="BARS01021951">
    <property type="protein sequence ID" value="GAG09494.1"/>
    <property type="molecule type" value="Genomic_DNA"/>
</dbReference>
<comment type="caution">
    <text evidence="4">The sequence shown here is derived from an EMBL/GenBank/DDBJ whole genome shotgun (WGS) entry which is preliminary data.</text>
</comment>
<organism evidence="4">
    <name type="scientific">marine sediment metagenome</name>
    <dbReference type="NCBI Taxonomy" id="412755"/>
    <lineage>
        <taxon>unclassified sequences</taxon>
        <taxon>metagenomes</taxon>
        <taxon>ecological metagenomes</taxon>
    </lineage>
</organism>
<keyword evidence="3" id="KW-0808">Transferase</keyword>
<accession>X0UUI0</accession>
<gene>
    <name evidence="4" type="ORF">S01H1_35157</name>
</gene>
<feature type="non-terminal residue" evidence="4">
    <location>
        <position position="1"/>
    </location>
</feature>
<dbReference type="Gene3D" id="3.20.20.480">
    <property type="entry name" value="Trimethylamine methyltransferase-like"/>
    <property type="match status" value="1"/>
</dbReference>
<evidence type="ECO:0000256" key="2">
    <source>
        <dbReference type="ARBA" id="ARBA00022603"/>
    </source>
</evidence>
<dbReference type="GO" id="GO:0015948">
    <property type="term" value="P:methanogenesis"/>
    <property type="evidence" value="ECO:0007669"/>
    <property type="project" value="InterPro"/>
</dbReference>
<dbReference type="Pfam" id="PF06253">
    <property type="entry name" value="MTTB"/>
    <property type="match status" value="1"/>
</dbReference>